<evidence type="ECO:0000259" key="1">
    <source>
        <dbReference type="PROSITE" id="PS50022"/>
    </source>
</evidence>
<gene>
    <name evidence="2" type="ORF">QE383_002757</name>
</gene>
<dbReference type="SUPFAM" id="SSF48208">
    <property type="entry name" value="Six-hairpin glycosidases"/>
    <property type="match status" value="1"/>
</dbReference>
<reference evidence="2" key="1">
    <citation type="submission" date="2023-07" db="EMBL/GenBank/DDBJ databases">
        <title>Functional and genomic diversity of the sorghum phyllosphere microbiome.</title>
        <authorList>
            <person name="Shade A."/>
        </authorList>
    </citation>
    <scope>NUCLEOTIDE SEQUENCE</scope>
    <source>
        <strain evidence="2">SORGH_AS_0908</strain>
    </source>
</reference>
<feature type="domain" description="F5/8 type C" evidence="1">
    <location>
        <begin position="30"/>
        <end position="168"/>
    </location>
</feature>
<evidence type="ECO:0000313" key="3">
    <source>
        <dbReference type="Proteomes" id="UP001234354"/>
    </source>
</evidence>
<dbReference type="EMBL" id="JAUTBB010000001">
    <property type="protein sequence ID" value="MDQ1120449.1"/>
    <property type="molecule type" value="Genomic_DNA"/>
</dbReference>
<accession>A0AAW8GDE9</accession>
<name>A0AAW8GDE9_9GAMM</name>
<dbReference type="Pfam" id="PF00754">
    <property type="entry name" value="F5_F8_type_C"/>
    <property type="match status" value="1"/>
</dbReference>
<dbReference type="Gene3D" id="2.60.120.260">
    <property type="entry name" value="Galactose-binding domain-like"/>
    <property type="match status" value="1"/>
</dbReference>
<dbReference type="InterPro" id="IPR000421">
    <property type="entry name" value="FA58C"/>
</dbReference>
<dbReference type="AlphaFoldDB" id="A0AAW8GDE9"/>
<comment type="caution">
    <text evidence="2">The sequence shown here is derived from an EMBL/GenBank/DDBJ whole genome shotgun (WGS) entry which is preliminary data.</text>
</comment>
<dbReference type="Gene3D" id="1.50.10.10">
    <property type="match status" value="1"/>
</dbReference>
<dbReference type="SUPFAM" id="SSF49785">
    <property type="entry name" value="Galactose-binding domain-like"/>
    <property type="match status" value="1"/>
</dbReference>
<dbReference type="Proteomes" id="UP001234354">
    <property type="component" value="Unassembled WGS sequence"/>
</dbReference>
<dbReference type="PROSITE" id="PS50022">
    <property type="entry name" value="FA58C_3"/>
    <property type="match status" value="1"/>
</dbReference>
<proteinExistence type="predicted"/>
<dbReference type="InterPro" id="IPR012341">
    <property type="entry name" value="6hp_glycosidase-like_sf"/>
</dbReference>
<dbReference type="GO" id="GO:0005975">
    <property type="term" value="P:carbohydrate metabolic process"/>
    <property type="evidence" value="ECO:0007669"/>
    <property type="project" value="InterPro"/>
</dbReference>
<dbReference type="InterPro" id="IPR008928">
    <property type="entry name" value="6-hairpin_glycosidase_sf"/>
</dbReference>
<organism evidence="2 3">
    <name type="scientific">Pseudoxanthomonas winnipegensis</name>
    <dbReference type="NCBI Taxonomy" id="2480810"/>
    <lineage>
        <taxon>Bacteria</taxon>
        <taxon>Pseudomonadati</taxon>
        <taxon>Pseudomonadota</taxon>
        <taxon>Gammaproteobacteria</taxon>
        <taxon>Lysobacterales</taxon>
        <taxon>Lysobacteraceae</taxon>
        <taxon>Pseudoxanthomonas</taxon>
    </lineage>
</organism>
<sequence>MRTVTASAIMGMRGRTGAALRRGVLMGWLCIALPAMAADGLPPRSQWKASSSATEAPALASAHAFDGDPATRWGGPFSPGHWLQLDLGAAADLGGVRIQWDVSHANAYQLQASDDGQAWRTIYATTDSPGRTEYVLFPAVRTRYLRLAAPARTADWGVGIFEFQPLTVAQAPRIAGLAGTGDPAALWSRGPARALGRQQGGYGLEVRFPQPQDVAGLQVDWGTTPASVALEGRDASGRWTPLAQEPHAFGASSYLAGDAPRTVSALRLLARAGTAPSVTRVRVLGPKAVMTPMKRYQLAATGPEAALFPSSLQMKQVYWTVVGVPAGRQKAVFDEYGNLEAFKGAPLVQPVWRDAGGKAAAATVDTPIRHALREGWMPMPQVQWTAQPGLELTSQAIALEHDGAPVVLVRHRLRNTGTTAVDGTLSLLTRPLQVSPPWQNGGLSPIRDIAVETGRGSAGVRVNGRLLFQSASAPDLHGVAAFGAHGEDEITRFAATGTAPQAQQANNPQGLAAGLLGWRVHLAPGAQRDIVLAFALGDEVIDAKAVEAAHWPAAPALDMQALLGDGDAGARFDALADAQAAQWQQRLGRIGLSLPDPSLVDMLRAQAAYMLLNQSGPAMQPGPRNYNRSFIRDGSATAAVLLRMGMADTARDYLHWYSTHAVHDNGLVSPILNDDGSVNTGFGSDLEYDAQGQYLWLVAEVARLDGGAQTVRAYQPQVKRALQFLQALRERTLVPGYQADRPAPERFAGILAPSISHEGYSVPTHSYWDDYWALRGWHDGAWLAEQWGDTATAQWARAQYTLLRDALAASIRATMRWKGIDTIPADADQGGSDPTSVSIALDPTGAQDVLPADALERTFDAYLAQVHQRDAPDALYAYTPYEMRNVLTFVHLDRPADAQFMLEHVVRDRRPTAWQELAEVVYSDKRHAIYLGDMPHTWIGAEYARSVFGMLMFEGDRALSLLPGTPPSWVAGPGLKVDGLPTAYGTLAMQARQEGQRLTITLGQGLRADSALKVYWPNRQRPRSVTVDGRAMREFDAQGVALKRPFSTLVAQW</sequence>
<protein>
    <recommendedName>
        <fullName evidence="1">F5/8 type C domain-containing protein</fullName>
    </recommendedName>
</protein>
<dbReference type="InterPro" id="IPR008979">
    <property type="entry name" value="Galactose-bd-like_sf"/>
</dbReference>
<evidence type="ECO:0000313" key="2">
    <source>
        <dbReference type="EMBL" id="MDQ1120449.1"/>
    </source>
</evidence>